<dbReference type="Pfam" id="PF25209">
    <property type="entry name" value="Phage_capsid_4"/>
    <property type="match status" value="1"/>
</dbReference>
<evidence type="ECO:0000256" key="1">
    <source>
        <dbReference type="SAM" id="MobiDB-lite"/>
    </source>
</evidence>
<comment type="caution">
    <text evidence="2">The sequence shown here is derived from an EMBL/GenBank/DDBJ whole genome shotgun (WGS) entry which is preliminary data.</text>
</comment>
<feature type="compositionally biased region" description="Basic and acidic residues" evidence="1">
    <location>
        <begin position="310"/>
        <end position="319"/>
    </location>
</feature>
<proteinExistence type="predicted"/>
<protein>
    <recommendedName>
        <fullName evidence="4">Peptidase U35 phage prohead HK97</fullName>
    </recommendedName>
</protein>
<gene>
    <name evidence="2" type="ORF">J2045_003345</name>
</gene>
<dbReference type="RefSeq" id="WP_307374725.1">
    <property type="nucleotide sequence ID" value="NZ_JAUSUW010000010.1"/>
</dbReference>
<keyword evidence="3" id="KW-1185">Reference proteome</keyword>
<dbReference type="Proteomes" id="UP001238496">
    <property type="component" value="Unassembled WGS sequence"/>
</dbReference>
<reference evidence="2 3" key="1">
    <citation type="submission" date="2023-07" db="EMBL/GenBank/DDBJ databases">
        <title>Genomic Encyclopedia of Type Strains, Phase IV (KMG-IV): sequencing the most valuable type-strain genomes for metagenomic binning, comparative biology and taxonomic classification.</title>
        <authorList>
            <person name="Goeker M."/>
        </authorList>
    </citation>
    <scope>NUCLEOTIDE SEQUENCE [LARGE SCALE GENOMIC DNA]</scope>
    <source>
        <strain evidence="2 3">DSM 1111</strain>
    </source>
</reference>
<feature type="region of interest" description="Disordered" evidence="1">
    <location>
        <begin position="197"/>
        <end position="220"/>
    </location>
</feature>
<dbReference type="EMBL" id="JAUSUW010000010">
    <property type="protein sequence ID" value="MDQ0422297.1"/>
    <property type="molecule type" value="Genomic_DNA"/>
</dbReference>
<evidence type="ECO:0000313" key="3">
    <source>
        <dbReference type="Proteomes" id="UP001238496"/>
    </source>
</evidence>
<organism evidence="2 3">
    <name type="scientific">Peteryoungia aggregata LMG 23059</name>
    <dbReference type="NCBI Taxonomy" id="1368425"/>
    <lineage>
        <taxon>Bacteria</taxon>
        <taxon>Pseudomonadati</taxon>
        <taxon>Pseudomonadota</taxon>
        <taxon>Alphaproteobacteria</taxon>
        <taxon>Hyphomicrobiales</taxon>
        <taxon>Rhizobiaceae</taxon>
        <taxon>Peteryoungia</taxon>
    </lineage>
</organism>
<sequence>MPKALEETIRIPRSFADVEVRKDTVNEAERTVEVVWTTEHPVRRRTWNEGDYMEVLACDPKAIRMDRFRGGMSLLDSHDNWSMANRLGTIVPESVRIEGKKGYATVKFSRSGLGDTLFQDLLDGHPIPISVGYRIHKFEKAEGSDKALPTLRATDWEPLEISAVPIPADPNAYTRSDDERRREDSYEVVLIRQADDEVQEPVREAAPTKETPMNKRAAAKTLKGKELEVLALGAGLVRNENETDDALSKRLLEAYDEEDRVRAEGEAAAQRAAELTQQAQQTQQTQSRNEQTQPVNGLTTADVDTAVRAAQERERKRASEISSLAREAGVSETEDFVRTAISTGQDTDAFRAALLDHLIKRENTAPTFPISSTRGMRDAQETTRGLMVNAIMHRSALTQTLIAGAELYRSMSLVDIGRELLMQRGENWRGAPVDIVKRSLHSTSDFPIILGEITRQTMMNAYTLEQEQNTFQLIASRNVMPDLREVKVLEMGNGPELEELTEKGEYRRGTIKESQEGFSIRHFGKIIGLTEAMIINDQLGAFANVIANWGRVVARLEGNIVWSVVLDNMKLKSDQLELFHASRGNLVAGTALTEAALVAGRVAFRKMKDIDGQQISIAPTYLFVGTDNEVPAQKLIQGITSPTTPDQVVPQAVKSLQPVYESRIDRKSSKAWYLFATPQQTLGRGLQYSYLSGYEAPRTMERYGFEYDGVEYRLDHYFGAGLTDYRFGYSNPGN</sequence>
<feature type="compositionally biased region" description="Low complexity" evidence="1">
    <location>
        <begin position="266"/>
        <end position="309"/>
    </location>
</feature>
<evidence type="ECO:0000313" key="2">
    <source>
        <dbReference type="EMBL" id="MDQ0422297.1"/>
    </source>
</evidence>
<dbReference type="NCBIfam" id="NF045541">
    <property type="entry name" value="scaf_prot_MCP2"/>
    <property type="match status" value="1"/>
</dbReference>
<feature type="region of interest" description="Disordered" evidence="1">
    <location>
        <begin position="258"/>
        <end position="333"/>
    </location>
</feature>
<evidence type="ECO:0008006" key="4">
    <source>
        <dbReference type="Google" id="ProtNLM"/>
    </source>
</evidence>
<accession>A0ABU0GAB0</accession>
<name>A0ABU0GAB0_9HYPH</name>